<reference evidence="3 4" key="1">
    <citation type="submission" date="2014-09" db="EMBL/GenBank/DDBJ databases">
        <title>Whole Genome Shotgun of Flavobacterium aquatile LMG 4008.</title>
        <authorList>
            <person name="Gale A.N."/>
            <person name="Pipes S.E."/>
            <person name="Newman J.D."/>
        </authorList>
    </citation>
    <scope>NUCLEOTIDE SEQUENCE [LARGE SCALE GENOMIC DNA]</scope>
    <source>
        <strain evidence="3 4">LMG 4008</strain>
    </source>
</reference>
<keyword evidence="1" id="KW-0472">Membrane</keyword>
<proteinExistence type="predicted"/>
<evidence type="ECO:0000313" key="4">
    <source>
        <dbReference type="Proteomes" id="UP000029554"/>
    </source>
</evidence>
<evidence type="ECO:0000259" key="2">
    <source>
        <dbReference type="Pfam" id="PF13548"/>
    </source>
</evidence>
<protein>
    <submittedName>
        <fullName evidence="3">Membrane protein</fullName>
    </submittedName>
</protein>
<feature type="transmembrane region" description="Helical" evidence="1">
    <location>
        <begin position="76"/>
        <end position="98"/>
    </location>
</feature>
<sequence length="185" mass="19598">MNLETILSICLGIGLASASGFRVFLPVFALSLASYFNLIPLNETWVWIGGLPALISFGVAMIFEIFGYYIPFIDNLLDTIATPLAAIAGFVVMASTMVDISPTMTTILAIIAGSGSATAFQGLTTTTRLASSVKTAGLGNPVISTAETGTAITLSSLAIFLPIVAIILVVLIFGLIYWIIRRFRK</sequence>
<dbReference type="AlphaFoldDB" id="A0A095TZA8"/>
<gene>
    <name evidence="3" type="ORF">LG45_11370</name>
</gene>
<keyword evidence="1" id="KW-1133">Transmembrane helix</keyword>
<keyword evidence="1" id="KW-0812">Transmembrane</keyword>
<dbReference type="Proteomes" id="UP000029554">
    <property type="component" value="Unassembled WGS sequence"/>
</dbReference>
<dbReference type="InterPro" id="IPR025196">
    <property type="entry name" value="DUF4126"/>
</dbReference>
<dbReference type="RefSeq" id="WP_035127159.1">
    <property type="nucleotide sequence ID" value="NZ_JRHH01000004.1"/>
</dbReference>
<dbReference type="STRING" id="1453498.LG45_11370"/>
<feature type="transmembrane region" description="Helical" evidence="1">
    <location>
        <begin position="44"/>
        <end position="69"/>
    </location>
</feature>
<dbReference type="Pfam" id="PF13548">
    <property type="entry name" value="DUF4126"/>
    <property type="match status" value="1"/>
</dbReference>
<dbReference type="eggNOG" id="ENOG5031U0Y">
    <property type="taxonomic scope" value="Bacteria"/>
</dbReference>
<comment type="caution">
    <text evidence="3">The sequence shown here is derived from an EMBL/GenBank/DDBJ whole genome shotgun (WGS) entry which is preliminary data.</text>
</comment>
<evidence type="ECO:0000256" key="1">
    <source>
        <dbReference type="SAM" id="Phobius"/>
    </source>
</evidence>
<evidence type="ECO:0000313" key="3">
    <source>
        <dbReference type="EMBL" id="KGD67713.1"/>
    </source>
</evidence>
<feature type="transmembrane region" description="Helical" evidence="1">
    <location>
        <begin position="157"/>
        <end position="180"/>
    </location>
</feature>
<organism evidence="3 4">
    <name type="scientific">Flavobacterium aquatile LMG 4008 = ATCC 11947</name>
    <dbReference type="NCBI Taxonomy" id="1453498"/>
    <lineage>
        <taxon>Bacteria</taxon>
        <taxon>Pseudomonadati</taxon>
        <taxon>Bacteroidota</taxon>
        <taxon>Flavobacteriia</taxon>
        <taxon>Flavobacteriales</taxon>
        <taxon>Flavobacteriaceae</taxon>
        <taxon>Flavobacterium</taxon>
    </lineage>
</organism>
<accession>A0A095TZA8</accession>
<dbReference type="OrthoDB" id="288613at2"/>
<name>A0A095TZA8_9FLAO</name>
<keyword evidence="4" id="KW-1185">Reference proteome</keyword>
<dbReference type="EMBL" id="JRHH01000004">
    <property type="protein sequence ID" value="KGD67713.1"/>
    <property type="molecule type" value="Genomic_DNA"/>
</dbReference>
<feature type="domain" description="DUF4126" evidence="2">
    <location>
        <begin position="9"/>
        <end position="182"/>
    </location>
</feature>